<dbReference type="EMBL" id="LGKP01000032">
    <property type="protein sequence ID" value="KPL81887.1"/>
    <property type="molecule type" value="Genomic_DNA"/>
</dbReference>
<dbReference type="Proteomes" id="UP000050277">
    <property type="component" value="Unassembled WGS sequence"/>
</dbReference>
<gene>
    <name evidence="2" type="ORF">SE18_19975</name>
</gene>
<comment type="caution">
    <text evidence="2">The sequence shown here is derived from an EMBL/GenBank/DDBJ whole genome shotgun (WGS) entry which is preliminary data.</text>
</comment>
<evidence type="ECO:0000313" key="2">
    <source>
        <dbReference type="EMBL" id="KPL81887.1"/>
    </source>
</evidence>
<evidence type="ECO:0000256" key="1">
    <source>
        <dbReference type="SAM" id="MobiDB-lite"/>
    </source>
</evidence>
<reference evidence="2 3" key="1">
    <citation type="submission" date="2015-07" db="EMBL/GenBank/DDBJ databases">
        <title>Whole genome sequence of Herpetosiphon geysericola DSM 7119.</title>
        <authorList>
            <person name="Hemp J."/>
            <person name="Ward L.M."/>
            <person name="Pace L.A."/>
            <person name="Fischer W.W."/>
        </authorList>
    </citation>
    <scope>NUCLEOTIDE SEQUENCE [LARGE SCALE GENOMIC DNA]</scope>
    <source>
        <strain evidence="2 3">DSM 7119</strain>
    </source>
</reference>
<evidence type="ECO:0000313" key="3">
    <source>
        <dbReference type="Proteomes" id="UP000050277"/>
    </source>
</evidence>
<keyword evidence="3" id="KW-1185">Reference proteome</keyword>
<dbReference type="AlphaFoldDB" id="A0A0P6XRC9"/>
<organism evidence="2 3">
    <name type="scientific">Herpetosiphon geysericola</name>
    <dbReference type="NCBI Taxonomy" id="70996"/>
    <lineage>
        <taxon>Bacteria</taxon>
        <taxon>Bacillati</taxon>
        <taxon>Chloroflexota</taxon>
        <taxon>Chloroflexia</taxon>
        <taxon>Herpetosiphonales</taxon>
        <taxon>Herpetosiphonaceae</taxon>
        <taxon>Herpetosiphon</taxon>
    </lineage>
</organism>
<sequence>MRFVRARLTTFDDPQYRAFVEQMTIARENQRATRPPRQRDLFGGEAEQLLREWLAAQGQALSERRILEYDERSGRQTIRKYREIDALVEVGRSVHVFEVKASRSAHTIRKAATQLHDIRAALQLIIPRVYTTLLLVDTGIPDAEAVQALMRSPDAPHTPPPTIADIIGDQSRFHLIEHPEQAQQWPDQISIRRFSLAQLVAMAGDRPLHLDWALDDDEEVPSPPPIKRQTVADDPDDDTDNPFAALLGAL</sequence>
<protein>
    <submittedName>
        <fullName evidence="2">Uncharacterized protein</fullName>
    </submittedName>
</protein>
<name>A0A0P6XRC9_9CHLR</name>
<proteinExistence type="predicted"/>
<feature type="region of interest" description="Disordered" evidence="1">
    <location>
        <begin position="216"/>
        <end position="241"/>
    </location>
</feature>
<dbReference type="OrthoDB" id="151291at2"/>
<dbReference type="RefSeq" id="WP_054536230.1">
    <property type="nucleotide sequence ID" value="NZ_LGKP01000032.1"/>
</dbReference>
<accession>A0A0P6XRC9</accession>